<evidence type="ECO:0000313" key="3">
    <source>
        <dbReference type="EMBL" id="ARJ57687.1"/>
    </source>
</evidence>
<dbReference type="SUPFAM" id="SSF53098">
    <property type="entry name" value="Ribonuclease H-like"/>
    <property type="match status" value="1"/>
</dbReference>
<dbReference type="GO" id="GO:0015074">
    <property type="term" value="P:DNA integration"/>
    <property type="evidence" value="ECO:0007669"/>
    <property type="project" value="InterPro"/>
</dbReference>
<dbReference type="RefSeq" id="WP_225402562.1">
    <property type="nucleotide sequence ID" value="NZ_CAJSLR010000055.1"/>
</dbReference>
<dbReference type="InterPro" id="IPR012337">
    <property type="entry name" value="RNaseH-like_sf"/>
</dbReference>
<dbReference type="Pfam" id="PF09299">
    <property type="entry name" value="Mu-transpos_C"/>
    <property type="match status" value="1"/>
</dbReference>
<reference evidence="3" key="1">
    <citation type="journal article" date="2017" name="Front. Microbiol.">
        <title>Turn Up the Heat-Food and Clinical Escherichia coli Isolates Feature Two Transferrable Loci of Heat Resistance.</title>
        <authorList>
            <person name="Boll E.J."/>
            <person name="Marti R."/>
            <person name="Hasman H."/>
            <person name="Overballe-Petersen S."/>
            <person name="Stegger M."/>
            <person name="Ng K."/>
            <person name="Knochel S."/>
            <person name="Krogfelt K.A."/>
            <person name="Hummerjohann J."/>
            <person name="Struve C."/>
        </authorList>
    </citation>
    <scope>NUCLEOTIDE SEQUENCE</scope>
    <source>
        <strain evidence="3">FAM21805</strain>
        <plasmid evidence="3">unnamed</plasmid>
    </source>
</reference>
<dbReference type="GO" id="GO:0003676">
    <property type="term" value="F:nucleic acid binding"/>
    <property type="evidence" value="ECO:0007669"/>
    <property type="project" value="InterPro"/>
</dbReference>
<feature type="domain" description="Integrase catalytic" evidence="2">
    <location>
        <begin position="261"/>
        <end position="472"/>
    </location>
</feature>
<feature type="region of interest" description="Disordered" evidence="1">
    <location>
        <begin position="626"/>
        <end position="675"/>
    </location>
</feature>
<geneLocation type="plasmid" evidence="3">
    <name>unnamed</name>
</geneLocation>
<dbReference type="Gene3D" id="3.30.420.10">
    <property type="entry name" value="Ribonuclease H-like superfamily/Ribonuclease H"/>
    <property type="match status" value="1"/>
</dbReference>
<accession>A0A1W6BZW9</accession>
<protein>
    <submittedName>
        <fullName evidence="3">Transposon Tn7 transposition protein tnsB</fullName>
    </submittedName>
</protein>
<keyword evidence="3" id="KW-0614">Plasmid</keyword>
<organism evidence="3">
    <name type="scientific">Escherichia coli</name>
    <dbReference type="NCBI Taxonomy" id="562"/>
    <lineage>
        <taxon>Bacteria</taxon>
        <taxon>Pseudomonadati</taxon>
        <taxon>Pseudomonadota</taxon>
        <taxon>Gammaproteobacteria</taxon>
        <taxon>Enterobacterales</taxon>
        <taxon>Enterobacteriaceae</taxon>
        <taxon>Escherichia</taxon>
    </lineage>
</organism>
<dbReference type="InterPro" id="IPR015378">
    <property type="entry name" value="Transposase-like_Mu_C"/>
</dbReference>
<dbReference type="PANTHER" id="PTHR35004:SF7">
    <property type="entry name" value="INTEGRASE PROTEIN"/>
    <property type="match status" value="1"/>
</dbReference>
<dbReference type="EMBL" id="KY416992">
    <property type="protein sequence ID" value="ARJ57687.1"/>
    <property type="molecule type" value="Genomic_DNA"/>
</dbReference>
<dbReference type="InterPro" id="IPR036397">
    <property type="entry name" value="RNaseH_sf"/>
</dbReference>
<feature type="compositionally biased region" description="Basic and acidic residues" evidence="1">
    <location>
        <begin position="639"/>
        <end position="675"/>
    </location>
</feature>
<name>A0A1W6BZW9_ECOLX</name>
<evidence type="ECO:0000256" key="1">
    <source>
        <dbReference type="SAM" id="MobiDB-lite"/>
    </source>
</evidence>
<dbReference type="InterPro" id="IPR001584">
    <property type="entry name" value="Integrase_cat-core"/>
</dbReference>
<dbReference type="AlphaFoldDB" id="A0A1W6BZW9"/>
<sequence>MLPVNQVFRMGELRKRLLWSGTEQAIWIDIDSDTALPEPISIAELERLLMERELESIADPFEETVLREVEEGSLDQQKRDEAWAMLADFMHDPQLFVRRPRGLIVRGIMERHGVTNQTVYRLLRRYWQRGMCRNALLPDYVNSGARGKRRKPNQAKLGRPRVVMEGKGSNVTPDIERIFRRVIEERLLKEKHPSIPDAYASGLNLLRAVLPELPTSELPTLGQFRYFYGREYHFTDTLPRRVSAVDFAKDFRPLSSTSTTEALGPGYRYQIDATIADIYLVSEHDRSLIVGRPVVYMVIDVFSRMVVGMYVGFEGPSWVSAMVALANTVADKVEYCLQYGVEIDASDWPVKGLPDVVLADKGELNGTKVEAFSQAFGVRIENAPARRGDAKGIVERYFRTVQERFKPYACGVVEDNTSRKRGGHDYRLDASLTLPEFTKIIIAGILYHNNFHTLSKYDRTSGMPGDLPAIPVMLWNWGLANLTGRLRTAPEELVRINLLPHESATVSELGIRLFGCFYTCQEAIREGWFHRGQGRRPTGVTVAYDPRSADHIYLRPSNSLKDYWVCDLADRSRRFRGMTFWDVWLLSREERRSDTNAAAEALVERGSLLKQIESIVAQAEDASPVKTGMTTKDLGTQIRENKQQEKRQERQKTAFKLEKSQQKKPAEVIPLRGEKQEDYAFPDLSDLIFKEEEDD</sequence>
<evidence type="ECO:0000259" key="2">
    <source>
        <dbReference type="PROSITE" id="PS50994"/>
    </source>
</evidence>
<dbReference type="PANTHER" id="PTHR35004">
    <property type="entry name" value="TRANSPOSASE RV3428C-RELATED"/>
    <property type="match status" value="1"/>
</dbReference>
<proteinExistence type="predicted"/>
<dbReference type="PROSITE" id="PS50994">
    <property type="entry name" value="INTEGRASE"/>
    <property type="match status" value="1"/>
</dbReference>